<evidence type="ECO:0000313" key="1">
    <source>
        <dbReference type="EMBL" id="CAG8444525.1"/>
    </source>
</evidence>
<organism evidence="1 2">
    <name type="scientific">Scutellospora calospora</name>
    <dbReference type="NCBI Taxonomy" id="85575"/>
    <lineage>
        <taxon>Eukaryota</taxon>
        <taxon>Fungi</taxon>
        <taxon>Fungi incertae sedis</taxon>
        <taxon>Mucoromycota</taxon>
        <taxon>Glomeromycotina</taxon>
        <taxon>Glomeromycetes</taxon>
        <taxon>Diversisporales</taxon>
        <taxon>Gigasporaceae</taxon>
        <taxon>Scutellospora</taxon>
    </lineage>
</organism>
<reference evidence="1" key="1">
    <citation type="submission" date="2021-06" db="EMBL/GenBank/DDBJ databases">
        <authorList>
            <person name="Kallberg Y."/>
            <person name="Tangrot J."/>
            <person name="Rosling A."/>
        </authorList>
    </citation>
    <scope>NUCLEOTIDE SEQUENCE</scope>
    <source>
        <strain evidence="1">AU212A</strain>
    </source>
</reference>
<keyword evidence="2" id="KW-1185">Reference proteome</keyword>
<dbReference type="EMBL" id="CAJVPM010000439">
    <property type="protein sequence ID" value="CAG8444525.1"/>
    <property type="molecule type" value="Genomic_DNA"/>
</dbReference>
<evidence type="ECO:0000313" key="2">
    <source>
        <dbReference type="Proteomes" id="UP000789860"/>
    </source>
</evidence>
<name>A0ACA9K090_9GLOM</name>
<accession>A0ACA9K090</accession>
<proteinExistence type="predicted"/>
<sequence length="2201" mass="257571">MDIFQLASRNNDKKSMKTFLNQYLNGSKSDMETVPNELSSLLHNSPNVYIPTLNTLVSYIRKMSSLKPHYLNFVSPLIMIVIKQNLQYHSDIHDFRELLSSCVELIWLTKQNKDKSHVIQTIEHVLSTIIEINGVLGVLISELSSCRFLKRVLFNYNMIDRIKNDKLLRMVDVIISLIEKCPEHIEEMPKLSESKAYSSLIESLSDCQNAKRRTFLATNNNILPPVLYEMDRLNSRERFTTSNFFTNFNNSISLSAEDEQLLKQFGIEIPQRISDLRQTLRTLEQRKIESFRDLIRSLPCPRCHRNALIDFCPNKYSSLLGEEFEEIEGASNAPECLFRLPFEFDDNDKLGPWDILLSEDAIKDIQQLESLVIDAVMKRLQQISYGRWDKYRFQCITQHHNIPIYVVEVPGNKNNLKMLWQVDCGFSIRKYSITQLIKVWAVAEKIDETLKNLLMAHKVYTVEHSNMCTARQISQGINLPIIFDVEEVTKSSDIGLCYDERQIEIHKMLVTNKFTPISKKFFQSLNNGGLDFTFQVSKIEYEFINHPTSAIVIGRSGTGKTTSIVLRLIASYLANQQKRQIFITVSKNLCHKVKEYFNRIKESVMLVNEKSKTRSSRSMTNRKTSYMKQDQDDIPTSFRQLTDDCFPLFITYDQFSQMLLETYKIDIRKLIKQQKFNTDNDEYDDEDEFCSSSIIYNEVESLRYFVDYQVFTTKYWPRLSDQYRQKLDCELVYSEFSVIKGIHPEVDYLSKEDYIAISTKKYPTFCHDREKIYELFQQYEKLKSRNGDYDSIDRTQAICHFAKKHALGCPHIHEVYIDECQDNQIVDIALIMKLFDSANGFFFAGDVAQCIARGSSFRFQDLRSLMYFWELQRPLTNYNLRGTRKPKQFELNINYRSHNGILQLASSVIDLIWHFFPDSIDKLSCERSEVGGPKPVVFSEVPAEELLNRFSVDKEKKHTTNHIEFGAKQMIIVRDEKTKQNVVDLIGDAGMVETVFDCKGMEYNDVLLYNFFTDSPAHKKWRVIHSILENNEKGTPAFSHEKYCILSSELKQLYVSVTRARQRIIIFDENVEYSDPICAYWEQKKLIRISKNADEIVNFAKESSVEEWKQQGEEFFEKEKYNKKSGDKELLDIANAYRLKQIARTSVSCSDNATIKENFINAARAFNQCSNPIQEASCYEGCGMYNEASDIYIKQKKYELAARSYLKAKIWQKAGKCFEEANKYTDAVLAYKDGELYDTVISLLERKKLEIDRKIFDKIVHILYFNYRQKENEVMSESILSILETQDERNNLMLAYVPEEIKEAEELCLCGEFEKAANMFIQTVKDYDTLTKSLQCLLQPCRTYALNAIIDINFKRFINKADIVVEEATLQPGTLRKMENLIKELQLYKAYLNNDLDQIYECIEFFKNCGDFIAEFRAINIWLKLTQTGSHVKYWLEHLRRICEMAIPFMSIYDNEEKTDDFEKLLNQRQPNRPNHSFARIIEKMNEKKEGKITNYRKDYEKIHKDFEKIFVVNTTKNSLNNRQISFNNPLTRIINEMNVKKEKVIDGYWQIKKNIIYRAITKFLSSYIKELILRANMDSRRVSDIAFKICSEFSSSGKCQIKDCQEHHVKSAPLILSNRLKLASLQYTIFHQLYETKKEFEKFKVFQRFFDEFKEFNNLQRFWAENLFRNHFCYQYQRQKITDVVISDIIDDVSNGFIDLINVNDFEIIFKYLLISMQFRRTRLLEKFRDKVTKIKCNSGVIVEKITKIIHDSKTIEEKVKCVFEAIQEKVSEIKCNSEFISEKVSQIKCNYEKAGAKVPKSSEMFGEKILESQRYSDAVGKKVNEIKCNSREIVKKVLEIKCNSEKISERISEEKLLSFILPLYYENKKFHDKVTKIKLNSEAVKEEVTNFECNSEVIGEQVLKIQRNSESIGAKINSEKVTEIKCNSEMVEEIGKKVLEFQYNSEAIEIKIKEIKCNSEEIKEKFSEIKRNSEAIGTKLLSFIMSLYSENTITFNNILEFINYTLKNVKSVKLNSLDAFDDLMSLMEFTTTLIIVIRSIHSDFCLPKSYLFNCYKLFNINRLSSKSYEFNIEDLEAMLNQIEQFLNLISTSQHYSTIVHRLIRNLALIGLNENILMSKILNLLKHLPGESYSAQCKKYLFVSRKEDLVNILNDDFNKTGSDFLVISYLNDRIIHEGRPSLKCLEFNKIQGNSHCVVKK</sequence>
<comment type="caution">
    <text evidence="1">The sequence shown here is derived from an EMBL/GenBank/DDBJ whole genome shotgun (WGS) entry which is preliminary data.</text>
</comment>
<gene>
    <name evidence="1" type="ORF">SCALOS_LOCUS842</name>
</gene>
<protein>
    <submittedName>
        <fullName evidence="1">10393_t:CDS:1</fullName>
    </submittedName>
</protein>
<dbReference type="Proteomes" id="UP000789860">
    <property type="component" value="Unassembled WGS sequence"/>
</dbReference>